<dbReference type="Pfam" id="PF01926">
    <property type="entry name" value="MMR_HSR1"/>
    <property type="match status" value="1"/>
</dbReference>
<dbReference type="InterPro" id="IPR027417">
    <property type="entry name" value="P-loop_NTPase"/>
</dbReference>
<keyword evidence="2" id="KW-0342">GTP-binding</keyword>
<comment type="caution">
    <text evidence="4">The sequence shown here is derived from an EMBL/GenBank/DDBJ whole genome shotgun (WGS) entry which is preliminary data.</text>
</comment>
<dbReference type="GO" id="GO:0005525">
    <property type="term" value="F:GTP binding"/>
    <property type="evidence" value="ECO:0007669"/>
    <property type="project" value="UniProtKB-KW"/>
</dbReference>
<evidence type="ECO:0000259" key="3">
    <source>
        <dbReference type="Pfam" id="PF01926"/>
    </source>
</evidence>
<keyword evidence="1" id="KW-0547">Nucleotide-binding</keyword>
<dbReference type="Proteomes" id="UP000683360">
    <property type="component" value="Unassembled WGS sequence"/>
</dbReference>
<keyword evidence="5" id="KW-1185">Reference proteome</keyword>
<evidence type="ECO:0000313" key="4">
    <source>
        <dbReference type="EMBL" id="CAG2194639.1"/>
    </source>
</evidence>
<feature type="domain" description="G" evidence="3">
    <location>
        <begin position="5"/>
        <end position="104"/>
    </location>
</feature>
<dbReference type="GO" id="GO:0000028">
    <property type="term" value="P:ribosomal small subunit assembly"/>
    <property type="evidence" value="ECO:0007669"/>
    <property type="project" value="TreeGrafter"/>
</dbReference>
<dbReference type="InterPro" id="IPR006073">
    <property type="entry name" value="GTP-bd"/>
</dbReference>
<gene>
    <name evidence="4" type="ORF">MEDL_9663</name>
</gene>
<evidence type="ECO:0000256" key="2">
    <source>
        <dbReference type="ARBA" id="ARBA00023134"/>
    </source>
</evidence>
<dbReference type="FunFam" id="3.40.50.300:FF:002220">
    <property type="entry name" value="GTPase Era, mitochondrial"/>
    <property type="match status" value="1"/>
</dbReference>
<protein>
    <submittedName>
        <fullName evidence="4">Era</fullName>
    </submittedName>
</protein>
<dbReference type="Gene3D" id="3.40.50.300">
    <property type="entry name" value="P-loop containing nucleotide triphosphate hydrolases"/>
    <property type="match status" value="1"/>
</dbReference>
<dbReference type="CDD" id="cd22534">
    <property type="entry name" value="KH-II_Era"/>
    <property type="match status" value="1"/>
</dbReference>
<accession>A0A8S3QHU0</accession>
<dbReference type="OrthoDB" id="8954335at2759"/>
<name>A0A8S3QHU0_MYTED</name>
<dbReference type="InterPro" id="IPR009019">
    <property type="entry name" value="KH_sf_prok-type"/>
</dbReference>
<dbReference type="GO" id="GO:0043024">
    <property type="term" value="F:ribosomal small subunit binding"/>
    <property type="evidence" value="ECO:0007669"/>
    <property type="project" value="TreeGrafter"/>
</dbReference>
<dbReference type="Gene3D" id="3.30.300.20">
    <property type="match status" value="1"/>
</dbReference>
<evidence type="ECO:0000313" key="5">
    <source>
        <dbReference type="Proteomes" id="UP000683360"/>
    </source>
</evidence>
<dbReference type="GO" id="GO:0005759">
    <property type="term" value="C:mitochondrial matrix"/>
    <property type="evidence" value="ECO:0007669"/>
    <property type="project" value="TreeGrafter"/>
</dbReference>
<dbReference type="SUPFAM" id="SSF54814">
    <property type="entry name" value="Prokaryotic type KH domain (KH-domain type II)"/>
    <property type="match status" value="1"/>
</dbReference>
<dbReference type="InterPro" id="IPR005662">
    <property type="entry name" value="GTPase_Era-like"/>
</dbReference>
<reference evidence="4" key="1">
    <citation type="submission" date="2021-03" db="EMBL/GenBank/DDBJ databases">
        <authorList>
            <person name="Bekaert M."/>
        </authorList>
    </citation>
    <scope>NUCLEOTIDE SEQUENCE</scope>
</reference>
<dbReference type="EMBL" id="CAJPWZ010000488">
    <property type="protein sequence ID" value="CAG2194639.1"/>
    <property type="molecule type" value="Genomic_DNA"/>
</dbReference>
<evidence type="ECO:0000256" key="1">
    <source>
        <dbReference type="ARBA" id="ARBA00022741"/>
    </source>
</evidence>
<dbReference type="InterPro" id="IPR015946">
    <property type="entry name" value="KH_dom-like_a/b"/>
</dbReference>
<dbReference type="AlphaFoldDB" id="A0A8S3QHU0"/>
<sequence>MGWKVSSVSSKVHTTRKNTNAVLTEDNTQIIFVDTPGLMTASKMKKHNTEKEMVYGPELGVQSADLIAVIVDSADKWTRDALDQKVLKVLQLHKNTPSILVLNKVDAMKKKVMLIPITRQLTRGVVGGTNIQITGSQLKRERQQEFDAKNFFQKIQDKVVASDGNLDISAYLEDKKKVVKQEEEVFPWESSGYKTPVVSLQQRKKEASENQTDIAENQKDTFENIQSSIDGKPTSDMSQLNQDTDNTKVVTIQNNEVKEIVSDNTPAKPEKNKDKNQRLYTEYIKRIESVAKEVRDVEDWPYFSRVFMISALENDGVEELKDYLLKQAKTGDWMYHSSVLVDQNPFDIAKQIVWEKLLEYLPKNMPYQLHPEIVLWEVDETGTLSIIMDIETPKVAEVRLLLGKEGVNIRNISQEAKQGLLNTFRCELNLRLQIKLAKTARK</sequence>
<dbReference type="GO" id="GO:0019843">
    <property type="term" value="F:rRNA binding"/>
    <property type="evidence" value="ECO:0007669"/>
    <property type="project" value="TreeGrafter"/>
</dbReference>
<dbReference type="PANTHER" id="PTHR42698">
    <property type="entry name" value="GTPASE ERA"/>
    <property type="match status" value="1"/>
</dbReference>
<proteinExistence type="predicted"/>
<organism evidence="4 5">
    <name type="scientific">Mytilus edulis</name>
    <name type="common">Blue mussel</name>
    <dbReference type="NCBI Taxonomy" id="6550"/>
    <lineage>
        <taxon>Eukaryota</taxon>
        <taxon>Metazoa</taxon>
        <taxon>Spiralia</taxon>
        <taxon>Lophotrochozoa</taxon>
        <taxon>Mollusca</taxon>
        <taxon>Bivalvia</taxon>
        <taxon>Autobranchia</taxon>
        <taxon>Pteriomorphia</taxon>
        <taxon>Mytilida</taxon>
        <taxon>Mytiloidea</taxon>
        <taxon>Mytilidae</taxon>
        <taxon>Mytilinae</taxon>
        <taxon>Mytilus</taxon>
    </lineage>
</organism>
<dbReference type="PANTHER" id="PTHR42698:SF1">
    <property type="entry name" value="GTPASE ERA, MITOCHONDRIAL"/>
    <property type="match status" value="1"/>
</dbReference>
<dbReference type="SUPFAM" id="SSF52540">
    <property type="entry name" value="P-loop containing nucleoside triphosphate hydrolases"/>
    <property type="match status" value="1"/>
</dbReference>